<keyword evidence="2" id="KW-1185">Reference proteome</keyword>
<evidence type="ECO:0000313" key="2">
    <source>
        <dbReference type="Proteomes" id="UP000276215"/>
    </source>
</evidence>
<dbReference type="AlphaFoldDB" id="A0A3N4JPR5"/>
<gene>
    <name evidence="1" type="ORF">L873DRAFT_1789051</name>
</gene>
<sequence>MSRLSVFKDPDVFHAIDKLELIRAILTLLDSDLTVVTHEGMSNLIIAQLAPCDPPLLACKPHPIEFLDVNSTEITMTLTRSPGSTLPGIDMIPYSFLRHLHN</sequence>
<proteinExistence type="predicted"/>
<evidence type="ECO:0000313" key="1">
    <source>
        <dbReference type="EMBL" id="RPB00286.1"/>
    </source>
</evidence>
<organism evidence="1 2">
    <name type="scientific">Choiromyces venosus 120613-1</name>
    <dbReference type="NCBI Taxonomy" id="1336337"/>
    <lineage>
        <taxon>Eukaryota</taxon>
        <taxon>Fungi</taxon>
        <taxon>Dikarya</taxon>
        <taxon>Ascomycota</taxon>
        <taxon>Pezizomycotina</taxon>
        <taxon>Pezizomycetes</taxon>
        <taxon>Pezizales</taxon>
        <taxon>Tuberaceae</taxon>
        <taxon>Choiromyces</taxon>
    </lineage>
</organism>
<reference evidence="1 2" key="1">
    <citation type="journal article" date="2018" name="Nat. Ecol. Evol.">
        <title>Pezizomycetes genomes reveal the molecular basis of ectomycorrhizal truffle lifestyle.</title>
        <authorList>
            <person name="Murat C."/>
            <person name="Payen T."/>
            <person name="Noel B."/>
            <person name="Kuo A."/>
            <person name="Morin E."/>
            <person name="Chen J."/>
            <person name="Kohler A."/>
            <person name="Krizsan K."/>
            <person name="Balestrini R."/>
            <person name="Da Silva C."/>
            <person name="Montanini B."/>
            <person name="Hainaut M."/>
            <person name="Levati E."/>
            <person name="Barry K.W."/>
            <person name="Belfiori B."/>
            <person name="Cichocki N."/>
            <person name="Clum A."/>
            <person name="Dockter R.B."/>
            <person name="Fauchery L."/>
            <person name="Guy J."/>
            <person name="Iotti M."/>
            <person name="Le Tacon F."/>
            <person name="Lindquist E.A."/>
            <person name="Lipzen A."/>
            <person name="Malagnac F."/>
            <person name="Mello A."/>
            <person name="Molinier V."/>
            <person name="Miyauchi S."/>
            <person name="Poulain J."/>
            <person name="Riccioni C."/>
            <person name="Rubini A."/>
            <person name="Sitrit Y."/>
            <person name="Splivallo R."/>
            <person name="Traeger S."/>
            <person name="Wang M."/>
            <person name="Zifcakova L."/>
            <person name="Wipf D."/>
            <person name="Zambonelli A."/>
            <person name="Paolocci F."/>
            <person name="Nowrousian M."/>
            <person name="Ottonello S."/>
            <person name="Baldrian P."/>
            <person name="Spatafora J.W."/>
            <person name="Henrissat B."/>
            <person name="Nagy L.G."/>
            <person name="Aury J.M."/>
            <person name="Wincker P."/>
            <person name="Grigoriev I.V."/>
            <person name="Bonfante P."/>
            <person name="Martin F.M."/>
        </authorList>
    </citation>
    <scope>NUCLEOTIDE SEQUENCE [LARGE SCALE GENOMIC DNA]</scope>
    <source>
        <strain evidence="1 2">120613-1</strain>
    </source>
</reference>
<dbReference type="Proteomes" id="UP000276215">
    <property type="component" value="Unassembled WGS sequence"/>
</dbReference>
<accession>A0A3N4JPR5</accession>
<dbReference type="EMBL" id="ML120381">
    <property type="protein sequence ID" value="RPB00286.1"/>
    <property type="molecule type" value="Genomic_DNA"/>
</dbReference>
<name>A0A3N4JPR5_9PEZI</name>
<protein>
    <submittedName>
        <fullName evidence="1">Uncharacterized protein</fullName>
    </submittedName>
</protein>